<proteinExistence type="predicted"/>
<keyword evidence="2" id="KW-1185">Reference proteome</keyword>
<evidence type="ECO:0008006" key="3">
    <source>
        <dbReference type="Google" id="ProtNLM"/>
    </source>
</evidence>
<accession>A0ABS5YZ60</accession>
<sequence length="312" mass="34650">MRETVSLDQAAAYPEVIAVRECASARDWDGARRVLDTLPPVGRTMALRSGGEQPGSEDFLRERVERDPADSAAAAALAFRLIDIAWEIRSSYGAEHVSRQQFTDFHGWLRKAEVVLIDAVARNPRDPALWTARTVTARGLELGLAEVRRRYDKAAALDPHHLPAQNHMVQSLCPKWSGNWELLHPFCREAMLAAPPGAVQGALVADAHIEHWFDLPAGTDTAYLTSAAVRDEIHEAAERSVLHPGFGRDYGWVQAASTFAFVFSVLNDRRSAARVFTMLGDYATKIPWTYMGGDTAERIRTYRRRALSGGTR</sequence>
<organism evidence="1 2">
    <name type="scientific">Paractinoplanes bogorensis</name>
    <dbReference type="NCBI Taxonomy" id="1610840"/>
    <lineage>
        <taxon>Bacteria</taxon>
        <taxon>Bacillati</taxon>
        <taxon>Actinomycetota</taxon>
        <taxon>Actinomycetes</taxon>
        <taxon>Micromonosporales</taxon>
        <taxon>Micromonosporaceae</taxon>
        <taxon>Paractinoplanes</taxon>
    </lineage>
</organism>
<protein>
    <recommendedName>
        <fullName evidence="3">DUF4034 domain-containing protein</fullName>
    </recommendedName>
</protein>
<dbReference type="Proteomes" id="UP001519654">
    <property type="component" value="Unassembled WGS sequence"/>
</dbReference>
<reference evidence="1 2" key="1">
    <citation type="submission" date="2021-06" db="EMBL/GenBank/DDBJ databases">
        <title>Actinoplanes lichenicola sp. nov., and Actinoplanes ovalisporus sp. nov., isolated from lichen in Thailand.</title>
        <authorList>
            <person name="Saeng-In P."/>
            <person name="Kanchanasin P."/>
            <person name="Yuki M."/>
            <person name="Kudo T."/>
            <person name="Ohkuma M."/>
            <person name="Phongsopitanun W."/>
            <person name="Tanasupawat S."/>
        </authorList>
    </citation>
    <scope>NUCLEOTIDE SEQUENCE [LARGE SCALE GENOMIC DNA]</scope>
    <source>
        <strain evidence="1 2">NBRC 110975</strain>
    </source>
</reference>
<gene>
    <name evidence="1" type="ORF">KOI35_34930</name>
</gene>
<evidence type="ECO:0000313" key="2">
    <source>
        <dbReference type="Proteomes" id="UP001519654"/>
    </source>
</evidence>
<dbReference type="EMBL" id="JAHKKG010000012">
    <property type="protein sequence ID" value="MBU2668717.1"/>
    <property type="molecule type" value="Genomic_DNA"/>
</dbReference>
<comment type="caution">
    <text evidence="1">The sequence shown here is derived from an EMBL/GenBank/DDBJ whole genome shotgun (WGS) entry which is preliminary data.</text>
</comment>
<evidence type="ECO:0000313" key="1">
    <source>
        <dbReference type="EMBL" id="MBU2668717.1"/>
    </source>
</evidence>
<name>A0ABS5YZ60_9ACTN</name>